<evidence type="ECO:0000256" key="6">
    <source>
        <dbReference type="ARBA" id="ARBA00035197"/>
    </source>
</evidence>
<dbReference type="CDD" id="cd00432">
    <property type="entry name" value="Ribosomal_L18_L5e"/>
    <property type="match status" value="1"/>
</dbReference>
<dbReference type="RefSeq" id="WP_009284806.1">
    <property type="nucleotide sequence ID" value="NZ_CAIT01000009.1"/>
</dbReference>
<dbReference type="HAMAP" id="MF_01337_B">
    <property type="entry name" value="Ribosomal_uL18_B"/>
    <property type="match status" value="1"/>
</dbReference>
<reference evidence="8 9" key="1">
    <citation type="journal article" date="2012" name="J. Bacteriol.">
        <title>Genome Sequence of the Filamentous Bacterium Fibrisoma limi BUZ 3T.</title>
        <authorList>
            <person name="Filippini M."/>
            <person name="Qi W."/>
            <person name="Jaenicke S."/>
            <person name="Goesmann A."/>
            <person name="Smits T.H."/>
            <person name="Bagheri H.C."/>
        </authorList>
    </citation>
    <scope>NUCLEOTIDE SEQUENCE [LARGE SCALE GENOMIC DNA]</scope>
    <source>
        <strain evidence="9">BUZ 3T</strain>
    </source>
</reference>
<dbReference type="Pfam" id="PF00861">
    <property type="entry name" value="Ribosomal_L18p"/>
    <property type="match status" value="1"/>
</dbReference>
<evidence type="ECO:0000256" key="1">
    <source>
        <dbReference type="ARBA" id="ARBA00007116"/>
    </source>
</evidence>
<name>I2GQR3_9BACT</name>
<comment type="subunit">
    <text evidence="7">Part of the 50S ribosomal subunit; part of the 5S rRNA/L5/L18/L25 subcomplex. Contacts the 5S and 23S rRNAs.</text>
</comment>
<dbReference type="OrthoDB" id="9810939at2"/>
<evidence type="ECO:0000256" key="3">
    <source>
        <dbReference type="ARBA" id="ARBA00022884"/>
    </source>
</evidence>
<gene>
    <name evidence="7" type="primary">rplR</name>
    <name evidence="8" type="ORF">BN8_05563</name>
</gene>
<sequence>MATNKQARRQRIKYSIRAKISGTAERPRLSVFRSNKAIYAQLIDDEAGRTVAAASSLELKNEIDGFTVETAKKVGSRLAEKASAQNINAAVFDRNGYLYHGKVKALADAAREGGLKF</sequence>
<dbReference type="GO" id="GO:0003735">
    <property type="term" value="F:structural constituent of ribosome"/>
    <property type="evidence" value="ECO:0007669"/>
    <property type="project" value="InterPro"/>
</dbReference>
<keyword evidence="3 7" id="KW-0694">RNA-binding</keyword>
<keyword evidence="4 7" id="KW-0689">Ribosomal protein</keyword>
<evidence type="ECO:0000313" key="9">
    <source>
        <dbReference type="Proteomes" id="UP000009309"/>
    </source>
</evidence>
<evidence type="ECO:0000313" key="8">
    <source>
        <dbReference type="EMBL" id="CCH56241.1"/>
    </source>
</evidence>
<evidence type="ECO:0000256" key="4">
    <source>
        <dbReference type="ARBA" id="ARBA00022980"/>
    </source>
</evidence>
<keyword evidence="2 7" id="KW-0699">rRNA-binding</keyword>
<dbReference type="InterPro" id="IPR057268">
    <property type="entry name" value="Ribosomal_L18"/>
</dbReference>
<dbReference type="STRING" id="1185876.BN8_05563"/>
<evidence type="ECO:0000256" key="5">
    <source>
        <dbReference type="ARBA" id="ARBA00023274"/>
    </source>
</evidence>
<comment type="caution">
    <text evidence="8">The sequence shown here is derived from an EMBL/GenBank/DDBJ whole genome shotgun (WGS) entry which is preliminary data.</text>
</comment>
<dbReference type="InterPro" id="IPR004389">
    <property type="entry name" value="Ribosomal_uL18_bac-type"/>
</dbReference>
<comment type="function">
    <text evidence="7">This is one of the proteins that bind and probably mediate the attachment of the 5S RNA into the large ribosomal subunit, where it forms part of the central protuberance.</text>
</comment>
<dbReference type="InterPro" id="IPR005484">
    <property type="entry name" value="Ribosomal_uL18_bac/plant/anim"/>
</dbReference>
<evidence type="ECO:0000256" key="7">
    <source>
        <dbReference type="HAMAP-Rule" id="MF_01337"/>
    </source>
</evidence>
<dbReference type="SUPFAM" id="SSF53137">
    <property type="entry name" value="Translational machinery components"/>
    <property type="match status" value="1"/>
</dbReference>
<protein>
    <recommendedName>
        <fullName evidence="6 7">Large ribosomal subunit protein uL18</fullName>
    </recommendedName>
</protein>
<keyword evidence="9" id="KW-1185">Reference proteome</keyword>
<dbReference type="Proteomes" id="UP000009309">
    <property type="component" value="Unassembled WGS sequence"/>
</dbReference>
<accession>I2GQR3</accession>
<dbReference type="eggNOG" id="COG0256">
    <property type="taxonomic scope" value="Bacteria"/>
</dbReference>
<dbReference type="GO" id="GO:0022625">
    <property type="term" value="C:cytosolic large ribosomal subunit"/>
    <property type="evidence" value="ECO:0007669"/>
    <property type="project" value="TreeGrafter"/>
</dbReference>
<dbReference type="EMBL" id="CAIT01000009">
    <property type="protein sequence ID" value="CCH56241.1"/>
    <property type="molecule type" value="Genomic_DNA"/>
</dbReference>
<dbReference type="FunFam" id="3.30.420.100:FF:000003">
    <property type="entry name" value="50S ribosomal protein L18"/>
    <property type="match status" value="1"/>
</dbReference>
<proteinExistence type="inferred from homology"/>
<dbReference type="PANTHER" id="PTHR12899">
    <property type="entry name" value="39S RIBOSOMAL PROTEIN L18, MITOCHONDRIAL"/>
    <property type="match status" value="1"/>
</dbReference>
<keyword evidence="5 7" id="KW-0687">Ribonucleoprotein</keyword>
<organism evidence="8 9">
    <name type="scientific">Fibrisoma limi BUZ 3</name>
    <dbReference type="NCBI Taxonomy" id="1185876"/>
    <lineage>
        <taxon>Bacteria</taxon>
        <taxon>Pseudomonadati</taxon>
        <taxon>Bacteroidota</taxon>
        <taxon>Cytophagia</taxon>
        <taxon>Cytophagales</taxon>
        <taxon>Spirosomataceae</taxon>
        <taxon>Fibrisoma</taxon>
    </lineage>
</organism>
<dbReference type="Gene3D" id="3.30.420.100">
    <property type="match status" value="1"/>
</dbReference>
<evidence type="ECO:0000256" key="2">
    <source>
        <dbReference type="ARBA" id="ARBA00022730"/>
    </source>
</evidence>
<dbReference type="PANTHER" id="PTHR12899:SF3">
    <property type="entry name" value="LARGE RIBOSOMAL SUBUNIT PROTEIN UL18M"/>
    <property type="match status" value="1"/>
</dbReference>
<comment type="similarity">
    <text evidence="1 7">Belongs to the universal ribosomal protein uL18 family.</text>
</comment>
<dbReference type="GO" id="GO:0008097">
    <property type="term" value="F:5S rRNA binding"/>
    <property type="evidence" value="ECO:0007669"/>
    <property type="project" value="TreeGrafter"/>
</dbReference>
<dbReference type="GO" id="GO:0006412">
    <property type="term" value="P:translation"/>
    <property type="evidence" value="ECO:0007669"/>
    <property type="project" value="UniProtKB-UniRule"/>
</dbReference>
<dbReference type="NCBIfam" id="TIGR00060">
    <property type="entry name" value="L18_bact"/>
    <property type="match status" value="1"/>
</dbReference>
<dbReference type="AlphaFoldDB" id="I2GQR3"/>